<dbReference type="GO" id="GO:0004222">
    <property type="term" value="F:metalloendopeptidase activity"/>
    <property type="evidence" value="ECO:0007669"/>
    <property type="project" value="TreeGrafter"/>
</dbReference>
<evidence type="ECO:0000256" key="1">
    <source>
        <dbReference type="ARBA" id="ARBA00001947"/>
    </source>
</evidence>
<dbReference type="Gene3D" id="3.10.450.350">
    <property type="match status" value="1"/>
</dbReference>
<gene>
    <name evidence="9" type="ORF">AVDCRST_MAG90-693</name>
</gene>
<dbReference type="CDD" id="cd12797">
    <property type="entry name" value="M23_peptidase"/>
    <property type="match status" value="1"/>
</dbReference>
<accession>A0A6J4KWA3</accession>
<evidence type="ECO:0000259" key="8">
    <source>
        <dbReference type="Pfam" id="PF01551"/>
    </source>
</evidence>
<keyword evidence="2" id="KW-0645">Protease</keyword>
<reference evidence="9" key="1">
    <citation type="submission" date="2020-02" db="EMBL/GenBank/DDBJ databases">
        <authorList>
            <person name="Meier V. D."/>
        </authorList>
    </citation>
    <scope>NUCLEOTIDE SEQUENCE</scope>
    <source>
        <strain evidence="9">AVDCRST_MAG90</strain>
    </source>
</reference>
<evidence type="ECO:0000256" key="7">
    <source>
        <dbReference type="SAM" id="MobiDB-lite"/>
    </source>
</evidence>
<dbReference type="InterPro" id="IPR050570">
    <property type="entry name" value="Cell_wall_metabolism_enzyme"/>
</dbReference>
<feature type="non-terminal residue" evidence="9">
    <location>
        <position position="1"/>
    </location>
</feature>
<feature type="domain" description="M23ase beta-sheet core" evidence="8">
    <location>
        <begin position="363"/>
        <end position="460"/>
    </location>
</feature>
<protein>
    <submittedName>
        <fullName evidence="9">Peptidase, M23/M37 family</fullName>
    </submittedName>
</protein>
<evidence type="ECO:0000256" key="4">
    <source>
        <dbReference type="ARBA" id="ARBA00022801"/>
    </source>
</evidence>
<dbReference type="EMBL" id="CADCUC010000132">
    <property type="protein sequence ID" value="CAA9314947.1"/>
    <property type="molecule type" value="Genomic_DNA"/>
</dbReference>
<keyword evidence="4" id="KW-0378">Hydrolase</keyword>
<keyword evidence="3" id="KW-0479">Metal-binding</keyword>
<dbReference type="InterPro" id="IPR011055">
    <property type="entry name" value="Dup_hybrid_motif"/>
</dbReference>
<feature type="region of interest" description="Disordered" evidence="7">
    <location>
        <begin position="214"/>
        <end position="236"/>
    </location>
</feature>
<evidence type="ECO:0000256" key="3">
    <source>
        <dbReference type="ARBA" id="ARBA00022723"/>
    </source>
</evidence>
<dbReference type="Gene3D" id="2.70.70.10">
    <property type="entry name" value="Glucose Permease (Domain IIA)"/>
    <property type="match status" value="1"/>
</dbReference>
<keyword evidence="5" id="KW-0862">Zinc</keyword>
<evidence type="ECO:0000256" key="2">
    <source>
        <dbReference type="ARBA" id="ARBA00022670"/>
    </source>
</evidence>
<dbReference type="AlphaFoldDB" id="A0A6J4KWA3"/>
<dbReference type="GO" id="GO:0006508">
    <property type="term" value="P:proteolysis"/>
    <property type="evidence" value="ECO:0007669"/>
    <property type="project" value="UniProtKB-KW"/>
</dbReference>
<sequence>GERYAEPAPDMAEADVSVAKHDLTALMVEGNIPSLSDDDVMAQIEEERRAAAEAGRRPVLPIAPQLMLSRTVRQTGAIADALGYASAVDTPFNSIEVRVVPENVTALPKNELRTSESLIEERDVTLKRGEVFESLLQSHGATNDQIRSIVAALGGRTRTGALAEGQRLRLLLGPGPRPAEGRQVSRVILFGERGIEAIAAANDRGVFVFVPPPVEDAPRAPSPATAEGEDEDGEGTGVRLHESLYETAMKHDLPRQTVEDLIRIFAYDVDFQRRVAPGDSFEIFYAADEETGSERPEVLFASLTVGGEARRVYRYQSLDDGAIEYFDESGRSLKKFLIRKPIAEGRFTSGFGYRRHPVLGYSKMHTGADWGDRIGAPIVAAGNGTVTKAEWDSGYGRRVEIQHANGYVTAYSHQSRFASGIRPGAQVRQGQVIGFVGNTGLSTGPHLHYEVIVNGRFVDPMKIRVPRGRELDGRQLAEFKRQREQADSLLQRAANTRLAQRESR</sequence>
<keyword evidence="6" id="KW-0482">Metalloprotease</keyword>
<comment type="cofactor">
    <cofactor evidence="1">
        <name>Zn(2+)</name>
        <dbReference type="ChEBI" id="CHEBI:29105"/>
    </cofactor>
</comment>
<dbReference type="InterPro" id="IPR016047">
    <property type="entry name" value="M23ase_b-sheet_dom"/>
</dbReference>
<dbReference type="SUPFAM" id="SSF51261">
    <property type="entry name" value="Duplicated hybrid motif"/>
    <property type="match status" value="1"/>
</dbReference>
<organism evidence="9">
    <name type="scientific">uncultured Microvirga sp</name>
    <dbReference type="NCBI Taxonomy" id="412392"/>
    <lineage>
        <taxon>Bacteria</taxon>
        <taxon>Pseudomonadati</taxon>
        <taxon>Pseudomonadota</taxon>
        <taxon>Alphaproteobacteria</taxon>
        <taxon>Hyphomicrobiales</taxon>
        <taxon>Methylobacteriaceae</taxon>
        <taxon>Microvirga</taxon>
        <taxon>environmental samples</taxon>
    </lineage>
</organism>
<evidence type="ECO:0000256" key="6">
    <source>
        <dbReference type="ARBA" id="ARBA00023049"/>
    </source>
</evidence>
<evidence type="ECO:0000256" key="5">
    <source>
        <dbReference type="ARBA" id="ARBA00022833"/>
    </source>
</evidence>
<name>A0A6J4KWA3_9HYPH</name>
<dbReference type="Pfam" id="PF01551">
    <property type="entry name" value="Peptidase_M23"/>
    <property type="match status" value="1"/>
</dbReference>
<dbReference type="GO" id="GO:0046872">
    <property type="term" value="F:metal ion binding"/>
    <property type="evidence" value="ECO:0007669"/>
    <property type="project" value="UniProtKB-KW"/>
</dbReference>
<dbReference type="PANTHER" id="PTHR21666:SF288">
    <property type="entry name" value="CELL DIVISION PROTEIN YTFB"/>
    <property type="match status" value="1"/>
</dbReference>
<proteinExistence type="predicted"/>
<dbReference type="PANTHER" id="PTHR21666">
    <property type="entry name" value="PEPTIDASE-RELATED"/>
    <property type="match status" value="1"/>
</dbReference>
<evidence type="ECO:0000313" key="9">
    <source>
        <dbReference type="EMBL" id="CAA9314947.1"/>
    </source>
</evidence>